<dbReference type="GO" id="GO:0046113">
    <property type="term" value="P:nucleobase catabolic process"/>
    <property type="evidence" value="ECO:0007669"/>
    <property type="project" value="UniProtKB-UniRule"/>
</dbReference>
<feature type="binding site" evidence="6">
    <location>
        <position position="109"/>
    </location>
    <ligand>
        <name>substrate</name>
    </ligand>
</feature>
<dbReference type="PANTHER" id="PTHR42909">
    <property type="entry name" value="ZGC:136858"/>
    <property type="match status" value="1"/>
</dbReference>
<evidence type="ECO:0000256" key="2">
    <source>
        <dbReference type="ARBA" id="ARBA00022801"/>
    </source>
</evidence>
<dbReference type="InterPro" id="IPR022830">
    <property type="entry name" value="Indigdn_synthA-like"/>
</dbReference>
<keyword evidence="4 6" id="KW-0456">Lyase</keyword>
<comment type="caution">
    <text evidence="7">The sequence shown here is derived from an EMBL/GenBank/DDBJ whole genome shotgun (WGS) entry which is preliminary data.</text>
</comment>
<dbReference type="EC" id="4.2.1.70" evidence="6"/>
<dbReference type="Proteomes" id="UP000295008">
    <property type="component" value="Unassembled WGS sequence"/>
</dbReference>
<comment type="catalytic activity">
    <reaction evidence="6">
        <text>D-ribose 5-phosphate + uracil = psi-UMP + H2O</text>
        <dbReference type="Rhea" id="RHEA:18337"/>
        <dbReference type="ChEBI" id="CHEBI:15377"/>
        <dbReference type="ChEBI" id="CHEBI:17568"/>
        <dbReference type="ChEBI" id="CHEBI:58380"/>
        <dbReference type="ChEBI" id="CHEBI:78346"/>
        <dbReference type="EC" id="4.2.1.70"/>
    </reaction>
</comment>
<feature type="binding site" evidence="6">
    <location>
        <begin position="143"/>
        <end position="145"/>
    </location>
    <ligand>
        <name>substrate</name>
    </ligand>
</feature>
<name>A0A4R1SB57_HYDET</name>
<feature type="binding site" evidence="6">
    <location>
        <position position="141"/>
    </location>
    <ligand>
        <name>Mn(2+)</name>
        <dbReference type="ChEBI" id="CHEBI:29035"/>
    </ligand>
</feature>
<reference evidence="7 8" key="1">
    <citation type="submission" date="2019-03" db="EMBL/GenBank/DDBJ databases">
        <title>Genomic Encyclopedia of Type Strains, Phase IV (KMG-IV): sequencing the most valuable type-strain genomes for metagenomic binning, comparative biology and taxonomic classification.</title>
        <authorList>
            <person name="Goeker M."/>
        </authorList>
    </citation>
    <scope>NUCLEOTIDE SEQUENCE [LARGE SCALE GENOMIC DNA]</scope>
    <source>
        <strain evidence="7 8">LX-B</strain>
    </source>
</reference>
<dbReference type="GO" id="GO:0016798">
    <property type="term" value="F:hydrolase activity, acting on glycosyl bonds"/>
    <property type="evidence" value="ECO:0007669"/>
    <property type="project" value="UniProtKB-KW"/>
</dbReference>
<dbReference type="GO" id="GO:0004730">
    <property type="term" value="F:pseudouridylate synthase activity"/>
    <property type="evidence" value="ECO:0007669"/>
    <property type="project" value="UniProtKB-UniRule"/>
</dbReference>
<evidence type="ECO:0000256" key="5">
    <source>
        <dbReference type="ARBA" id="ARBA00023295"/>
    </source>
</evidence>
<evidence type="ECO:0000256" key="6">
    <source>
        <dbReference type="HAMAP-Rule" id="MF_01876"/>
    </source>
</evidence>
<feature type="binding site" evidence="6">
    <location>
        <position position="89"/>
    </location>
    <ligand>
        <name>substrate</name>
    </ligand>
</feature>
<accession>A0A4R1SB57</accession>
<comment type="cofactor">
    <cofactor evidence="6">
        <name>Mn(2+)</name>
        <dbReference type="ChEBI" id="CHEBI:29035"/>
    </cofactor>
    <text evidence="6">Binds 1 Mn(2+) ion per subunit.</text>
</comment>
<dbReference type="SUPFAM" id="SSF110581">
    <property type="entry name" value="Indigoidine synthase A-like"/>
    <property type="match status" value="1"/>
</dbReference>
<keyword evidence="8" id="KW-1185">Reference proteome</keyword>
<evidence type="ECO:0000256" key="1">
    <source>
        <dbReference type="ARBA" id="ARBA00022723"/>
    </source>
</evidence>
<keyword evidence="1 6" id="KW-0479">Metal-binding</keyword>
<comment type="function">
    <text evidence="6">Catalyzes the reversible cleavage of pseudouridine 5'-phosphate (PsiMP) to ribose 5-phosphate and uracil. Functions biologically in the cleavage direction, as part of a pseudouridine degradation pathway.</text>
</comment>
<protein>
    <recommendedName>
        <fullName evidence="6">Pseudouridine-5'-phosphate glycosidase</fullName>
        <shortName evidence="6">PsiMP glycosidase</shortName>
        <ecNumber evidence="6">4.2.1.70</ecNumber>
    </recommendedName>
</protein>
<feature type="active site" description="Nucleophile" evidence="6">
    <location>
        <position position="162"/>
    </location>
</feature>
<sequence>MADFAKYLDIHPEVAAALAGNRPVVALESTIISHGMPYPENLNTAKQLEAIIRENGAVPATIAIMAGRITVGLNEEQLQQLATAHDVLKVSRRDIPYAVALGKTGATTVAATMIGAALAGVRFFATGGIGGVHRGAAQSMDISADLTELAQTSVAVICAGAKSILDIGLTLEKLETLGVPVLGYQTTEFPAFYNRKSGYGVDYPVATPEECARILQAKWELGLDGGVVIANPVPEAFEAPAALIDEAIAAALAEAAAGKVKGKEVTPFLLAKVKELTAGESLETNMALVKNNAELAARIAVAYSGRPR</sequence>
<dbReference type="HAMAP" id="MF_01876">
    <property type="entry name" value="PsiMP_glycosidase"/>
    <property type="match status" value="1"/>
</dbReference>
<dbReference type="AlphaFoldDB" id="A0A4R1SB57"/>
<organism evidence="7 8">
    <name type="scientific">Hydrogenispora ethanolica</name>
    <dbReference type="NCBI Taxonomy" id="1082276"/>
    <lineage>
        <taxon>Bacteria</taxon>
        <taxon>Bacillati</taxon>
        <taxon>Bacillota</taxon>
        <taxon>Hydrogenispora</taxon>
    </lineage>
</organism>
<evidence type="ECO:0000313" key="7">
    <source>
        <dbReference type="EMBL" id="TCL76776.1"/>
    </source>
</evidence>
<dbReference type="Gene3D" id="3.40.1790.10">
    <property type="entry name" value="Indigoidine synthase domain"/>
    <property type="match status" value="1"/>
</dbReference>
<evidence type="ECO:0000256" key="4">
    <source>
        <dbReference type="ARBA" id="ARBA00023239"/>
    </source>
</evidence>
<proteinExistence type="inferred from homology"/>
<dbReference type="Pfam" id="PF04227">
    <property type="entry name" value="Indigoidine_A"/>
    <property type="match status" value="1"/>
</dbReference>
<dbReference type="GO" id="GO:0005737">
    <property type="term" value="C:cytoplasm"/>
    <property type="evidence" value="ECO:0007669"/>
    <property type="project" value="TreeGrafter"/>
</dbReference>
<dbReference type="RefSeq" id="WP_132012178.1">
    <property type="nucleotide sequence ID" value="NZ_SLUN01000001.1"/>
</dbReference>
<dbReference type="GO" id="GO:0046872">
    <property type="term" value="F:metal ion binding"/>
    <property type="evidence" value="ECO:0007669"/>
    <property type="project" value="UniProtKB-KW"/>
</dbReference>
<comment type="similarity">
    <text evidence="6">Belongs to the pseudouridine-5'-phosphate glycosidase family.</text>
</comment>
<keyword evidence="5 6" id="KW-0326">Glycosidase</keyword>
<dbReference type="InterPro" id="IPR007342">
    <property type="entry name" value="PsuG"/>
</dbReference>
<evidence type="ECO:0000313" key="8">
    <source>
        <dbReference type="Proteomes" id="UP000295008"/>
    </source>
</evidence>
<dbReference type="OrthoDB" id="9805870at2"/>
<dbReference type="PANTHER" id="PTHR42909:SF1">
    <property type="entry name" value="CARBOHYDRATE KINASE PFKB DOMAIN-CONTAINING PROTEIN"/>
    <property type="match status" value="1"/>
</dbReference>
<gene>
    <name evidence="6" type="primary">psuG</name>
    <name evidence="7" type="ORF">EDC14_100156</name>
</gene>
<dbReference type="EMBL" id="SLUN01000001">
    <property type="protein sequence ID" value="TCL76776.1"/>
    <property type="molecule type" value="Genomic_DNA"/>
</dbReference>
<keyword evidence="2 6" id="KW-0378">Hydrolase</keyword>
<keyword evidence="3 6" id="KW-0464">Manganese</keyword>
<comment type="subunit">
    <text evidence="6">Homotrimer.</text>
</comment>
<evidence type="ECO:0000256" key="3">
    <source>
        <dbReference type="ARBA" id="ARBA00023211"/>
    </source>
</evidence>
<feature type="active site" description="Proton donor" evidence="6">
    <location>
        <position position="28"/>
    </location>
</feature>